<dbReference type="Proteomes" id="UP000192330">
    <property type="component" value="Unassembled WGS sequence"/>
</dbReference>
<dbReference type="OrthoDB" id="7864211at2"/>
<organism evidence="1 2">
    <name type="scientific">Primorskyibacter flagellatus</name>
    <dbReference type="NCBI Taxonomy" id="1387277"/>
    <lineage>
        <taxon>Bacteria</taxon>
        <taxon>Pseudomonadati</taxon>
        <taxon>Pseudomonadota</taxon>
        <taxon>Alphaproteobacteria</taxon>
        <taxon>Rhodobacterales</taxon>
        <taxon>Roseobacteraceae</taxon>
        <taxon>Primorskyibacter</taxon>
    </lineage>
</organism>
<reference evidence="1 2" key="1">
    <citation type="submission" date="2017-04" db="EMBL/GenBank/DDBJ databases">
        <authorList>
            <person name="Afonso C.L."/>
            <person name="Miller P.J."/>
            <person name="Scott M.A."/>
            <person name="Spackman E."/>
            <person name="Goraichik I."/>
            <person name="Dimitrov K.M."/>
            <person name="Suarez D.L."/>
            <person name="Swayne D.E."/>
        </authorList>
    </citation>
    <scope>NUCLEOTIDE SEQUENCE [LARGE SCALE GENOMIC DNA]</scope>
    <source>
        <strain evidence="1 2">CGMCC 1.12644</strain>
    </source>
</reference>
<evidence type="ECO:0000313" key="1">
    <source>
        <dbReference type="EMBL" id="SMD02415.1"/>
    </source>
</evidence>
<accession>A0A1W2DXU5</accession>
<gene>
    <name evidence="1" type="ORF">SAMN06295998_11959</name>
</gene>
<keyword evidence="2" id="KW-1185">Reference proteome</keyword>
<dbReference type="AlphaFoldDB" id="A0A1W2DXU5"/>
<evidence type="ECO:0000313" key="2">
    <source>
        <dbReference type="Proteomes" id="UP000192330"/>
    </source>
</evidence>
<name>A0A1W2DXU5_9RHOB</name>
<dbReference type="RefSeq" id="WP_084354114.1">
    <property type="nucleotide sequence ID" value="NZ_FWYD01000019.1"/>
</dbReference>
<dbReference type="EMBL" id="FWYD01000019">
    <property type="protein sequence ID" value="SMD02415.1"/>
    <property type="molecule type" value="Genomic_DNA"/>
</dbReference>
<proteinExistence type="predicted"/>
<protein>
    <submittedName>
        <fullName evidence="1">Uncharacterized protein</fullName>
    </submittedName>
</protein>
<dbReference type="STRING" id="1387277.SAMN06295998_11959"/>
<sequence length="74" mass="7946">MSDAHLLETLAETEGYTTTDALLEDSVFDSLCPAICTNPGCGYTSNLEPDQDRGWCEICSENSMKSALILAGLI</sequence>